<sequence>MVTTEASAGVAEKVRQALREQERNITWLSRKTGIPYSTLWVHLTKRPENLTFATVVAIAEALALPVSHFAVTPAQPTRGRKAA</sequence>
<dbReference type="AlphaFoldDB" id="A0AAU7W3M3"/>
<proteinExistence type="predicted"/>
<dbReference type="InterPro" id="IPR010982">
    <property type="entry name" value="Lambda_DNA-bd_dom_sf"/>
</dbReference>
<dbReference type="Gene3D" id="1.10.260.40">
    <property type="entry name" value="lambda repressor-like DNA-binding domains"/>
    <property type="match status" value="1"/>
</dbReference>
<dbReference type="Pfam" id="PF13443">
    <property type="entry name" value="HTH_26"/>
    <property type="match status" value="1"/>
</dbReference>
<dbReference type="InterPro" id="IPR001387">
    <property type="entry name" value="Cro/C1-type_HTH"/>
</dbReference>
<protein>
    <submittedName>
        <fullName evidence="3">Helix-turn-helix transcriptional regulator</fullName>
    </submittedName>
</protein>
<dbReference type="EMBL" id="CP158374">
    <property type="protein sequence ID" value="XBX81192.1"/>
    <property type="molecule type" value="Genomic_DNA"/>
</dbReference>
<dbReference type="SUPFAM" id="SSF47413">
    <property type="entry name" value="lambda repressor-like DNA-binding domains"/>
    <property type="match status" value="1"/>
</dbReference>
<name>A0AAU7W3M3_9MICO</name>
<feature type="transmembrane region" description="Helical" evidence="1">
    <location>
        <begin position="50"/>
        <end position="71"/>
    </location>
</feature>
<evidence type="ECO:0000256" key="1">
    <source>
        <dbReference type="SAM" id="Phobius"/>
    </source>
</evidence>
<feature type="domain" description="HTH cro/C1-type" evidence="2">
    <location>
        <begin position="14"/>
        <end position="64"/>
    </location>
</feature>
<organism evidence="3">
    <name type="scientific">Agromyces sp. G08B096</name>
    <dbReference type="NCBI Taxonomy" id="3156399"/>
    <lineage>
        <taxon>Bacteria</taxon>
        <taxon>Bacillati</taxon>
        <taxon>Actinomycetota</taxon>
        <taxon>Actinomycetes</taxon>
        <taxon>Micrococcales</taxon>
        <taxon>Microbacteriaceae</taxon>
        <taxon>Agromyces</taxon>
    </lineage>
</organism>
<keyword evidence="1" id="KW-0812">Transmembrane</keyword>
<evidence type="ECO:0000259" key="2">
    <source>
        <dbReference type="Pfam" id="PF13443"/>
    </source>
</evidence>
<accession>A0AAU7W3M3</accession>
<dbReference type="GO" id="GO:0003677">
    <property type="term" value="F:DNA binding"/>
    <property type="evidence" value="ECO:0007669"/>
    <property type="project" value="InterPro"/>
</dbReference>
<dbReference type="RefSeq" id="WP_350347214.1">
    <property type="nucleotide sequence ID" value="NZ_CP158374.1"/>
</dbReference>
<keyword evidence="1" id="KW-0472">Membrane</keyword>
<keyword evidence="1" id="KW-1133">Transmembrane helix</keyword>
<evidence type="ECO:0000313" key="3">
    <source>
        <dbReference type="EMBL" id="XBX81192.1"/>
    </source>
</evidence>
<reference evidence="3" key="1">
    <citation type="submission" date="2024-05" db="EMBL/GenBank/DDBJ databases">
        <authorList>
            <person name="Yu L."/>
        </authorList>
    </citation>
    <scope>NUCLEOTIDE SEQUENCE</scope>
    <source>
        <strain evidence="3">G08B096</strain>
    </source>
</reference>
<gene>
    <name evidence="3" type="ORF">ABIQ69_11295</name>
</gene>